<dbReference type="AlphaFoldDB" id="V9HM83"/>
<dbReference type="InterPro" id="IPR018689">
    <property type="entry name" value="Imm33_dom"/>
</dbReference>
<comment type="caution">
    <text evidence="2">The sequence shown here is derived from an EMBL/GenBank/DDBJ whole genome shotgun (WGS) entry which is preliminary data.</text>
</comment>
<dbReference type="RefSeq" id="WP_002641746.1">
    <property type="nucleotide sequence ID" value="NZ_CP019448.1"/>
</dbReference>
<dbReference type="HOGENOM" id="CLU_151933_0_0_4"/>
<protein>
    <recommendedName>
        <fullName evidence="1">Immunity protein Imm33 domain-containing protein</fullName>
    </recommendedName>
</protein>
<dbReference type="KEGG" id="smur:BWP33_04520"/>
<dbReference type="PANTHER" id="PTHR38743:SF2">
    <property type="entry name" value="DUF2185 DOMAIN-CONTAINING PROTEIN"/>
    <property type="match status" value="1"/>
</dbReference>
<name>V9HM83_9NEIS</name>
<reference evidence="2 3" key="1">
    <citation type="submission" date="2010-03" db="EMBL/GenBank/DDBJ databases">
        <authorList>
            <consortium name="The Broad Institute Genome Sequencing Platform"/>
            <person name="Ward D."/>
            <person name="Earl A."/>
            <person name="Feldgarden M."/>
            <person name="Gevers D."/>
            <person name="Young S."/>
            <person name="Zeng Q."/>
            <person name="Koehrsen M."/>
            <person name="Alvarado L."/>
            <person name="Berlin A.M."/>
            <person name="Borenstein D."/>
            <person name="Chapman S.B."/>
            <person name="Chen Z."/>
            <person name="Engels R."/>
            <person name="Freedman E."/>
            <person name="Gellesch M."/>
            <person name="Goldberg J."/>
            <person name="Griggs A."/>
            <person name="Gujja S."/>
            <person name="Heilman E.R."/>
            <person name="Heiman D.I."/>
            <person name="Hepburn T.A."/>
            <person name="Howarth C."/>
            <person name="Jen D."/>
            <person name="Larson L."/>
            <person name="Mehta T."/>
            <person name="Park D."/>
            <person name="Pearson M."/>
            <person name="Richards J."/>
            <person name="Roberts A."/>
            <person name="Saif S."/>
            <person name="Shea T.D."/>
            <person name="Shenoy N."/>
            <person name="Sisk P."/>
            <person name="Stolte C."/>
            <person name="Sykes S.N."/>
            <person name="Walk T."/>
            <person name="White J."/>
            <person name="Yandava C."/>
            <person name="Izard J."/>
            <person name="Baranova O.V."/>
            <person name="Blanton J.M."/>
            <person name="Tanner A.C."/>
            <person name="Dewhirst F."/>
            <person name="Haas B."/>
            <person name="Nusbaum C."/>
            <person name="Birren B."/>
        </authorList>
    </citation>
    <scope>NUCLEOTIDE SEQUENCE [LARGE SCALE GENOMIC DNA]</scope>
    <source>
        <strain evidence="2 3">ATCC 29453</strain>
    </source>
</reference>
<dbReference type="STRING" id="641147.HMPREF9021_01184"/>
<evidence type="ECO:0000259" key="1">
    <source>
        <dbReference type="Pfam" id="PF09951"/>
    </source>
</evidence>
<dbReference type="Pfam" id="PF09951">
    <property type="entry name" value="Imm33"/>
    <property type="match status" value="1"/>
</dbReference>
<dbReference type="eggNOG" id="COG4859">
    <property type="taxonomic scope" value="Bacteria"/>
</dbReference>
<organism evidence="2 3">
    <name type="scientific">Simonsiella muelleri ATCC 29453</name>
    <dbReference type="NCBI Taxonomy" id="641147"/>
    <lineage>
        <taxon>Bacteria</taxon>
        <taxon>Pseudomonadati</taxon>
        <taxon>Pseudomonadota</taxon>
        <taxon>Betaproteobacteria</taxon>
        <taxon>Neisseriales</taxon>
        <taxon>Neisseriaceae</taxon>
        <taxon>Simonsiella</taxon>
    </lineage>
</organism>
<reference evidence="2 3" key="2">
    <citation type="submission" date="2011-10" db="EMBL/GenBank/DDBJ databases">
        <title>The Genome Sequence of Simonsiella muelleri ATCC 29453.</title>
        <authorList>
            <consortium name="The Broad Institute Genome Sequencing Platform"/>
            <consortium name="The Broad Institute Genome Sequencing Center for Infectious Disease"/>
            <person name="Earl A."/>
            <person name="Ward D."/>
            <person name="Feldgarden M."/>
            <person name="Gevers D."/>
            <person name="Izard J."/>
            <person name="Baranova O.V."/>
            <person name="Blanton J.M."/>
            <person name="Tanner A.C."/>
            <person name="Dewhirst F."/>
            <person name="Young S.K."/>
            <person name="Zeng Q."/>
            <person name="Gargeya S."/>
            <person name="Fitzgerald M."/>
            <person name="Haas B."/>
            <person name="Abouelleil A."/>
            <person name="Alvarado L."/>
            <person name="Arachchi H.M."/>
            <person name="Berlin A."/>
            <person name="Brown A."/>
            <person name="Chapman S.B."/>
            <person name="Chen Z."/>
            <person name="Dunbar C."/>
            <person name="Freedman E."/>
            <person name="Gearin G."/>
            <person name="Goldberg J."/>
            <person name="Griggs A."/>
            <person name="Gujja S."/>
            <person name="Heiman D."/>
            <person name="Howarth C."/>
            <person name="Larson L."/>
            <person name="Lui A."/>
            <person name="MacDonald P.J.P."/>
            <person name="Montmayeur A."/>
            <person name="Murphy C."/>
            <person name="Neiman D."/>
            <person name="Pearson M."/>
            <person name="Priest M."/>
            <person name="Roberts A."/>
            <person name="Saif S."/>
            <person name="Shea T."/>
            <person name="Shenoy N."/>
            <person name="Sisk P."/>
            <person name="Stolte C."/>
            <person name="Sykes S."/>
            <person name="Wortman J."/>
            <person name="Nusbaum C."/>
            <person name="Birren B."/>
        </authorList>
    </citation>
    <scope>NUCLEOTIDE SEQUENCE [LARGE SCALE GENOMIC DNA]</scope>
    <source>
        <strain evidence="2 3">ATCC 29453</strain>
    </source>
</reference>
<sequence length="107" mass="11991">MNPFAQALCAAMEFAIVSRQVSDDGEPVGFLYREAAAFEQDSGWRIFSGAEDDDFADNTDNFDTVLLSEILNANPEIAPLMHEAEGAWEWNDETEQFVVVADWQPQD</sequence>
<dbReference type="Proteomes" id="UP000017813">
    <property type="component" value="Unassembled WGS sequence"/>
</dbReference>
<dbReference type="OrthoDB" id="4827574at2"/>
<feature type="domain" description="Immunity protein Imm33" evidence="1">
    <location>
        <begin position="16"/>
        <end position="98"/>
    </location>
</feature>
<dbReference type="EMBL" id="ADCY02000024">
    <property type="protein sequence ID" value="EFG30956.2"/>
    <property type="molecule type" value="Genomic_DNA"/>
</dbReference>
<accession>V9HM83</accession>
<evidence type="ECO:0000313" key="2">
    <source>
        <dbReference type="EMBL" id="EFG30956.2"/>
    </source>
</evidence>
<dbReference type="PANTHER" id="PTHR38743">
    <property type="entry name" value="SIMILAR TO GLYOXYLASE I FAMILY PROTEIN"/>
    <property type="match status" value="1"/>
</dbReference>
<gene>
    <name evidence="2" type="ORF">HMPREF9021_01184</name>
</gene>
<keyword evidence="3" id="KW-1185">Reference proteome</keyword>
<evidence type="ECO:0000313" key="3">
    <source>
        <dbReference type="Proteomes" id="UP000017813"/>
    </source>
</evidence>
<proteinExistence type="predicted"/>